<sequence>MVEQEYKYLLSQTDFQHIYDMFIQSHPPTYILNFNYYYDTPDFLLKRLGYTVRIRQINGKLTLEIKRPSQTSGFKRVREETSLPIEDLPQKLDLQHIMTSLPITITQQPEMLGLLVTERTTFYIEKGIKVDLDQSSYLGITDYELEIEYDSEKAYEADQLFHTLTDDLDMPVNRKGKRSRFITRFQSFYGKE</sequence>
<dbReference type="RefSeq" id="WP_075623070.1">
    <property type="nucleotide sequence ID" value="NZ_CP015607.1"/>
</dbReference>
<dbReference type="EMBL" id="CP015607">
    <property type="protein sequence ID" value="APT47279.1"/>
    <property type="molecule type" value="Genomic_DNA"/>
</dbReference>
<organism evidence="2 3">
    <name type="scientific">Bacillus safensis</name>
    <dbReference type="NCBI Taxonomy" id="561879"/>
    <lineage>
        <taxon>Bacteria</taxon>
        <taxon>Bacillati</taxon>
        <taxon>Bacillota</taxon>
        <taxon>Bacilli</taxon>
        <taxon>Bacillales</taxon>
        <taxon>Bacillaceae</taxon>
        <taxon>Bacillus</taxon>
    </lineage>
</organism>
<dbReference type="Pfam" id="PF01928">
    <property type="entry name" value="CYTH"/>
    <property type="match status" value="1"/>
</dbReference>
<dbReference type="PROSITE" id="PS51707">
    <property type="entry name" value="CYTH"/>
    <property type="match status" value="1"/>
</dbReference>
<dbReference type="InterPro" id="IPR023577">
    <property type="entry name" value="CYTH_domain"/>
</dbReference>
<dbReference type="InterPro" id="IPR033469">
    <property type="entry name" value="CYTH-like_dom_sf"/>
</dbReference>
<proteinExistence type="predicted"/>
<dbReference type="SUPFAM" id="SSF55154">
    <property type="entry name" value="CYTH-like phosphatases"/>
    <property type="match status" value="1"/>
</dbReference>
<dbReference type="SMART" id="SM01118">
    <property type="entry name" value="CYTH"/>
    <property type="match status" value="1"/>
</dbReference>
<evidence type="ECO:0000259" key="1">
    <source>
        <dbReference type="PROSITE" id="PS51707"/>
    </source>
</evidence>
<evidence type="ECO:0000313" key="3">
    <source>
        <dbReference type="Proteomes" id="UP000185426"/>
    </source>
</evidence>
<name>A0A1L6ZL83_BACIA</name>
<dbReference type="AlphaFoldDB" id="A0A1L6ZL83"/>
<dbReference type="Gene3D" id="2.40.320.10">
    <property type="entry name" value="Hypothetical Protein Pfu-838710-001"/>
    <property type="match status" value="1"/>
</dbReference>
<feature type="domain" description="CYTH" evidence="1">
    <location>
        <begin position="1"/>
        <end position="188"/>
    </location>
</feature>
<protein>
    <recommendedName>
        <fullName evidence="1">CYTH domain-containing protein</fullName>
    </recommendedName>
</protein>
<evidence type="ECO:0000313" key="2">
    <source>
        <dbReference type="EMBL" id="APT47279.1"/>
    </source>
</evidence>
<gene>
    <name evidence="2" type="ORF">BSA145_16225</name>
</gene>
<dbReference type="Proteomes" id="UP000185426">
    <property type="component" value="Chromosome"/>
</dbReference>
<accession>A0A1L6ZL83</accession>
<reference evidence="2 3" key="1">
    <citation type="submission" date="2016-05" db="EMBL/GenBank/DDBJ databases">
        <title>Complete Genome and Methylome Analysis of Psychrotrophic Bacterial Isolates from Antarctic Lake Untersee.</title>
        <authorList>
            <person name="Fomenkov A."/>
            <person name="Akimov V.N."/>
            <person name="Vasilyeva L.V."/>
            <person name="Andersen D."/>
            <person name="Vincze T."/>
            <person name="Roberts R.J."/>
        </authorList>
    </citation>
    <scope>NUCLEOTIDE SEQUENCE [LARGE SCALE GENOMIC DNA]</scope>
    <source>
        <strain evidence="2 3">U14-5</strain>
    </source>
</reference>